<dbReference type="EC" id="1.5.1.2" evidence="9 10"/>
<dbReference type="SUPFAM" id="SSF48179">
    <property type="entry name" value="6-phosphogluconate dehydrogenase C-terminal domain-like"/>
    <property type="match status" value="1"/>
</dbReference>
<dbReference type="GO" id="GO:0055129">
    <property type="term" value="P:L-proline biosynthetic process"/>
    <property type="evidence" value="ECO:0007669"/>
    <property type="project" value="UniProtKB-UniRule"/>
</dbReference>
<dbReference type="Pfam" id="PF03807">
    <property type="entry name" value="F420_oxidored"/>
    <property type="match status" value="1"/>
</dbReference>
<evidence type="ECO:0000259" key="13">
    <source>
        <dbReference type="Pfam" id="PF03807"/>
    </source>
</evidence>
<evidence type="ECO:0000256" key="6">
    <source>
        <dbReference type="ARBA" id="ARBA00022857"/>
    </source>
</evidence>
<dbReference type="PANTHER" id="PTHR11645:SF0">
    <property type="entry name" value="PYRROLINE-5-CARBOXYLATE REDUCTASE 3"/>
    <property type="match status" value="1"/>
</dbReference>
<evidence type="ECO:0000256" key="9">
    <source>
        <dbReference type="HAMAP-Rule" id="MF_01925"/>
    </source>
</evidence>
<evidence type="ECO:0000256" key="12">
    <source>
        <dbReference type="RuleBase" id="RU003903"/>
    </source>
</evidence>
<dbReference type="PANTHER" id="PTHR11645">
    <property type="entry name" value="PYRROLINE-5-CARBOXYLATE REDUCTASE"/>
    <property type="match status" value="1"/>
</dbReference>
<evidence type="ECO:0000256" key="2">
    <source>
        <dbReference type="ARBA" id="ARBA00005525"/>
    </source>
</evidence>
<dbReference type="AlphaFoldDB" id="A0A369L8M1"/>
<protein>
    <recommendedName>
        <fullName evidence="9 10">Pyrroline-5-carboxylate reductase</fullName>
        <shortName evidence="9">P5C reductase</shortName>
        <shortName evidence="9">P5CR</shortName>
        <ecNumber evidence="9 10">1.5.1.2</ecNumber>
    </recommendedName>
    <alternativeName>
        <fullName evidence="9">PCA reductase</fullName>
    </alternativeName>
</protein>
<feature type="domain" description="Pyrroline-5-carboxylate reductase catalytic N-terminal" evidence="13">
    <location>
        <begin position="3"/>
        <end position="96"/>
    </location>
</feature>
<evidence type="ECO:0000256" key="10">
    <source>
        <dbReference type="NCBIfam" id="TIGR00112"/>
    </source>
</evidence>
<evidence type="ECO:0000313" key="16">
    <source>
        <dbReference type="Proteomes" id="UP000253975"/>
    </source>
</evidence>
<evidence type="ECO:0000256" key="3">
    <source>
        <dbReference type="ARBA" id="ARBA00022490"/>
    </source>
</evidence>
<feature type="binding site" evidence="11">
    <location>
        <begin position="68"/>
        <end position="71"/>
    </location>
    <ligand>
        <name>NADP(+)</name>
        <dbReference type="ChEBI" id="CHEBI:58349"/>
    </ligand>
</feature>
<organism evidence="15 16">
    <name type="scientific">Slackia isoflavoniconvertens</name>
    <dbReference type="NCBI Taxonomy" id="572010"/>
    <lineage>
        <taxon>Bacteria</taxon>
        <taxon>Bacillati</taxon>
        <taxon>Actinomycetota</taxon>
        <taxon>Coriobacteriia</taxon>
        <taxon>Eggerthellales</taxon>
        <taxon>Eggerthellaceae</taxon>
        <taxon>Slackia</taxon>
    </lineage>
</organism>
<dbReference type="Gene3D" id="3.40.50.720">
    <property type="entry name" value="NAD(P)-binding Rossmann-like Domain"/>
    <property type="match status" value="1"/>
</dbReference>
<dbReference type="Gene3D" id="1.10.3730.10">
    <property type="entry name" value="ProC C-terminal domain-like"/>
    <property type="match status" value="1"/>
</dbReference>
<dbReference type="Proteomes" id="UP000253975">
    <property type="component" value="Unassembled WGS sequence"/>
</dbReference>
<keyword evidence="5 9" id="KW-0641">Proline biosynthesis</keyword>
<dbReference type="InterPro" id="IPR053790">
    <property type="entry name" value="P5CR-like_CS"/>
</dbReference>
<keyword evidence="4 9" id="KW-0028">Amino-acid biosynthesis</keyword>
<comment type="similarity">
    <text evidence="2 9 12">Belongs to the pyrroline-5-carboxylate reductase family.</text>
</comment>
<comment type="caution">
    <text evidence="15">The sequence shown here is derived from an EMBL/GenBank/DDBJ whole genome shotgun (WGS) entry which is preliminary data.</text>
</comment>
<feature type="domain" description="Pyrroline-5-carboxylate reductase dimerisation" evidence="14">
    <location>
        <begin position="159"/>
        <end position="263"/>
    </location>
</feature>
<dbReference type="HAMAP" id="MF_01925">
    <property type="entry name" value="P5C_reductase"/>
    <property type="match status" value="1"/>
</dbReference>
<evidence type="ECO:0000259" key="14">
    <source>
        <dbReference type="Pfam" id="PF14748"/>
    </source>
</evidence>
<gene>
    <name evidence="9" type="primary">proC</name>
    <name evidence="15" type="ORF">C1881_08840</name>
</gene>
<feature type="binding site" evidence="11">
    <location>
        <position position="56"/>
    </location>
    <ligand>
        <name>NADPH</name>
        <dbReference type="ChEBI" id="CHEBI:57783"/>
    </ligand>
</feature>
<dbReference type="FunFam" id="3.40.50.720:FF:000190">
    <property type="entry name" value="Pyrroline-5-carboxylate reductase"/>
    <property type="match status" value="1"/>
</dbReference>
<evidence type="ECO:0000256" key="11">
    <source>
        <dbReference type="PIRSR" id="PIRSR000193-1"/>
    </source>
</evidence>
<evidence type="ECO:0000256" key="5">
    <source>
        <dbReference type="ARBA" id="ARBA00022650"/>
    </source>
</evidence>
<comment type="catalytic activity">
    <reaction evidence="9">
        <text>L-proline + NAD(+) = (S)-1-pyrroline-5-carboxylate + NADH + 2 H(+)</text>
        <dbReference type="Rhea" id="RHEA:14105"/>
        <dbReference type="ChEBI" id="CHEBI:15378"/>
        <dbReference type="ChEBI" id="CHEBI:17388"/>
        <dbReference type="ChEBI" id="CHEBI:57540"/>
        <dbReference type="ChEBI" id="CHEBI:57945"/>
        <dbReference type="ChEBI" id="CHEBI:60039"/>
        <dbReference type="EC" id="1.5.1.2"/>
    </reaction>
</comment>
<comment type="subcellular location">
    <subcellularLocation>
        <location evidence="1 9">Cytoplasm</location>
    </subcellularLocation>
</comment>
<dbReference type="FunFam" id="1.10.3730.10:FF:000001">
    <property type="entry name" value="Pyrroline-5-carboxylate reductase"/>
    <property type="match status" value="1"/>
</dbReference>
<dbReference type="EMBL" id="PPTO01000016">
    <property type="protein sequence ID" value="RDB56013.1"/>
    <property type="molecule type" value="Genomic_DNA"/>
</dbReference>
<keyword evidence="6 9" id="KW-0521">NADP</keyword>
<evidence type="ECO:0000313" key="15">
    <source>
        <dbReference type="EMBL" id="RDB56013.1"/>
    </source>
</evidence>
<keyword evidence="3 9" id="KW-0963">Cytoplasm</keyword>
<evidence type="ECO:0000256" key="1">
    <source>
        <dbReference type="ARBA" id="ARBA00004496"/>
    </source>
</evidence>
<evidence type="ECO:0000256" key="8">
    <source>
        <dbReference type="ARBA" id="ARBA00058118"/>
    </source>
</evidence>
<dbReference type="UniPathway" id="UPA00098">
    <property type="reaction ID" value="UER00361"/>
</dbReference>
<dbReference type="GO" id="GO:0004735">
    <property type="term" value="F:pyrroline-5-carboxylate reductase activity"/>
    <property type="evidence" value="ECO:0007669"/>
    <property type="project" value="UniProtKB-UniRule"/>
</dbReference>
<accession>A0A369L8M1</accession>
<reference evidence="15 16" key="1">
    <citation type="journal article" date="2018" name="Elife">
        <title>Discovery and characterization of a prevalent human gut bacterial enzyme sufficient for the inactivation of a family of plant toxins.</title>
        <authorList>
            <person name="Koppel N."/>
            <person name="Bisanz J.E."/>
            <person name="Pandelia M.E."/>
            <person name="Turnbaugh P.J."/>
            <person name="Balskus E.P."/>
        </authorList>
    </citation>
    <scope>NUCLEOTIDE SEQUENCE [LARGE SCALE GENOMIC DNA]</scope>
    <source>
        <strain evidence="15 16">OB21 GAM31</strain>
    </source>
</reference>
<dbReference type="InterPro" id="IPR028939">
    <property type="entry name" value="P5C_Rdtase_cat_N"/>
</dbReference>
<dbReference type="GO" id="GO:0005737">
    <property type="term" value="C:cytoplasm"/>
    <property type="evidence" value="ECO:0007669"/>
    <property type="project" value="UniProtKB-SubCell"/>
</dbReference>
<dbReference type="InterPro" id="IPR000304">
    <property type="entry name" value="Pyrroline-COOH_reductase"/>
</dbReference>
<evidence type="ECO:0000256" key="7">
    <source>
        <dbReference type="ARBA" id="ARBA00023002"/>
    </source>
</evidence>
<evidence type="ECO:0000256" key="4">
    <source>
        <dbReference type="ARBA" id="ARBA00022605"/>
    </source>
</evidence>
<dbReference type="PROSITE" id="PS00521">
    <property type="entry name" value="P5CR"/>
    <property type="match status" value="1"/>
</dbReference>
<dbReference type="SUPFAM" id="SSF51735">
    <property type="entry name" value="NAD(P)-binding Rossmann-fold domains"/>
    <property type="match status" value="1"/>
</dbReference>
<comment type="catalytic activity">
    <reaction evidence="9 12">
        <text>L-proline + NADP(+) = (S)-1-pyrroline-5-carboxylate + NADPH + 2 H(+)</text>
        <dbReference type="Rhea" id="RHEA:14109"/>
        <dbReference type="ChEBI" id="CHEBI:15378"/>
        <dbReference type="ChEBI" id="CHEBI:17388"/>
        <dbReference type="ChEBI" id="CHEBI:57783"/>
        <dbReference type="ChEBI" id="CHEBI:58349"/>
        <dbReference type="ChEBI" id="CHEBI:60039"/>
        <dbReference type="EC" id="1.5.1.2"/>
    </reaction>
</comment>
<comment type="pathway">
    <text evidence="9 12">Amino-acid biosynthesis; L-proline biosynthesis; L-proline from L-glutamate 5-semialdehyde: step 1/1.</text>
</comment>
<dbReference type="InterPro" id="IPR008927">
    <property type="entry name" value="6-PGluconate_DH-like_C_sf"/>
</dbReference>
<name>A0A369L8M1_9ACTN</name>
<sequence length="263" mass="27079">MHKIGFVGCGNMGRAMLSGVLSAGLCEPGDVVVSARTQKTLDAVHAEFGVDVASSNAEAAKAEMVILAVKPQMYESVIAEVAPTLSSEAIVVSIAPGKTLSWLSEKTGAKKIVRLMPNTPAAIGCGMTSVAYGDGLDEADQARVMAFVQSFGEGEVLSEHLFDAATAVAGCSPAYVYMFIEAMADAGVAEGLPRASAYRMAAAAVAGSARMVLETGQHPAALKDAVCSPAGTTIEGLRVLEEKGMRSAVIEGLLATVEKAKRL</sequence>
<dbReference type="InterPro" id="IPR029036">
    <property type="entry name" value="P5CR_dimer"/>
</dbReference>
<keyword evidence="7 9" id="KW-0560">Oxidoreductase</keyword>
<dbReference type="Pfam" id="PF14748">
    <property type="entry name" value="P5CR_dimer"/>
    <property type="match status" value="1"/>
</dbReference>
<proteinExistence type="inferred from homology"/>
<dbReference type="InterPro" id="IPR036291">
    <property type="entry name" value="NAD(P)-bd_dom_sf"/>
</dbReference>
<dbReference type="PIRSF" id="PIRSF000193">
    <property type="entry name" value="Pyrrol-5-carb_rd"/>
    <property type="match status" value="1"/>
</dbReference>
<comment type="function">
    <text evidence="8 9">Catalyzes the reduction of 1-pyrroline-5-carboxylate (PCA) to L-proline.</text>
</comment>
<dbReference type="NCBIfam" id="TIGR00112">
    <property type="entry name" value="proC"/>
    <property type="match status" value="1"/>
</dbReference>